<keyword evidence="4" id="KW-1185">Reference proteome</keyword>
<evidence type="ECO:0000259" key="2">
    <source>
        <dbReference type="Pfam" id="PF19921"/>
    </source>
</evidence>
<feature type="region of interest" description="Disordered" evidence="1">
    <location>
        <begin position="119"/>
        <end position="152"/>
    </location>
</feature>
<gene>
    <name evidence="3" type="ORF">O0S08_40080</name>
</gene>
<reference evidence="3" key="1">
    <citation type="submission" date="2022-11" db="EMBL/GenBank/DDBJ databases">
        <title>Minimal conservation of predation-associated metabolite biosynthetic gene clusters underscores biosynthetic potential of Myxococcota including descriptions for ten novel species: Archangium lansinium sp. nov., Myxococcus landrumus sp. nov., Nannocystis bai.</title>
        <authorList>
            <person name="Ahearne A."/>
            <person name="Stevens C."/>
            <person name="Dowd S."/>
        </authorList>
    </citation>
    <scope>NUCLEOTIDE SEQUENCE</scope>
    <source>
        <strain evidence="3">Fl3</strain>
    </source>
</reference>
<proteinExistence type="predicted"/>
<dbReference type="RefSeq" id="WP_269034766.1">
    <property type="nucleotide sequence ID" value="NZ_CP114040.1"/>
</dbReference>
<evidence type="ECO:0000256" key="1">
    <source>
        <dbReference type="SAM" id="MobiDB-lite"/>
    </source>
</evidence>
<dbReference type="InterPro" id="IPR045548">
    <property type="entry name" value="bpX5"/>
</dbReference>
<dbReference type="Proteomes" id="UP001164459">
    <property type="component" value="Chromosome"/>
</dbReference>
<name>A0ABY7GZQ9_9BACT</name>
<protein>
    <recommendedName>
        <fullName evidence="2">MoxR-vWA-beta-propeller ternary system domain-containing protein</fullName>
    </recommendedName>
</protein>
<evidence type="ECO:0000313" key="4">
    <source>
        <dbReference type="Proteomes" id="UP001164459"/>
    </source>
</evidence>
<dbReference type="EMBL" id="CP114040">
    <property type="protein sequence ID" value="WAS92418.1"/>
    <property type="molecule type" value="Genomic_DNA"/>
</dbReference>
<organism evidence="3 4">
    <name type="scientific">Nannocystis punicea</name>
    <dbReference type="NCBI Taxonomy" id="2995304"/>
    <lineage>
        <taxon>Bacteria</taxon>
        <taxon>Pseudomonadati</taxon>
        <taxon>Myxococcota</taxon>
        <taxon>Polyangia</taxon>
        <taxon>Nannocystales</taxon>
        <taxon>Nannocystaceae</taxon>
        <taxon>Nannocystis</taxon>
    </lineage>
</organism>
<feature type="compositionally biased region" description="Basic and acidic residues" evidence="1">
    <location>
        <begin position="119"/>
        <end position="138"/>
    </location>
</feature>
<feature type="domain" description="MoxR-vWA-beta-propeller ternary system" evidence="2">
    <location>
        <begin position="7"/>
        <end position="107"/>
    </location>
</feature>
<evidence type="ECO:0000313" key="3">
    <source>
        <dbReference type="EMBL" id="WAS92418.1"/>
    </source>
</evidence>
<accession>A0ABY7GZQ9</accession>
<sequence length="180" mass="19347">MTAAIHVTWRTRAVPLSPQAVAAAGPVAARLVDRLLTFTDDALTRLRGVAGPDLLVLTGESADLPWLDGVEYLGRDPLAPGLYIPTTLEPAPVAALLERALRQRAPQLAPPLALVSLAEKSHESDLHRPAPGDSHDSTRPPSSPPRDSHDSTLFVRPRLVSLADARPLVRARLRAWRGLA</sequence>
<dbReference type="Pfam" id="PF19921">
    <property type="entry name" value="bpX5"/>
    <property type="match status" value="1"/>
</dbReference>